<comment type="caution">
    <text evidence="1">The sequence shown here is derived from an EMBL/GenBank/DDBJ whole genome shotgun (WGS) entry which is preliminary data.</text>
</comment>
<reference evidence="1 2" key="1">
    <citation type="submission" date="2024-09" db="EMBL/GenBank/DDBJ databases">
        <title>Chromosome-scale assembly of Riccia sorocarpa.</title>
        <authorList>
            <person name="Paukszto L."/>
        </authorList>
    </citation>
    <scope>NUCLEOTIDE SEQUENCE [LARGE SCALE GENOMIC DNA]</scope>
    <source>
        <strain evidence="1">LP-2024</strain>
        <tissue evidence="1">Aerial parts of the thallus</tissue>
    </source>
</reference>
<name>A0ABD3H0F1_9MARC</name>
<dbReference type="Proteomes" id="UP001633002">
    <property type="component" value="Unassembled WGS sequence"/>
</dbReference>
<evidence type="ECO:0000313" key="1">
    <source>
        <dbReference type="EMBL" id="KAL3683531.1"/>
    </source>
</evidence>
<keyword evidence="2" id="KW-1185">Reference proteome</keyword>
<accession>A0ABD3H0F1</accession>
<dbReference type="AlphaFoldDB" id="A0ABD3H0F1"/>
<protein>
    <submittedName>
        <fullName evidence="1">Uncharacterized protein</fullName>
    </submittedName>
</protein>
<organism evidence="1 2">
    <name type="scientific">Riccia sorocarpa</name>
    <dbReference type="NCBI Taxonomy" id="122646"/>
    <lineage>
        <taxon>Eukaryota</taxon>
        <taxon>Viridiplantae</taxon>
        <taxon>Streptophyta</taxon>
        <taxon>Embryophyta</taxon>
        <taxon>Marchantiophyta</taxon>
        <taxon>Marchantiopsida</taxon>
        <taxon>Marchantiidae</taxon>
        <taxon>Marchantiales</taxon>
        <taxon>Ricciaceae</taxon>
        <taxon>Riccia</taxon>
    </lineage>
</organism>
<sequence length="83" mass="9579">MFGTAVEVSDRERVRSSREKFEVTRDIFAYGYSVELSFSVNIEWTAYFREIGVCLKSGRESALLPEYKHLGKRKLLRGGDPGW</sequence>
<proteinExistence type="predicted"/>
<evidence type="ECO:0000313" key="2">
    <source>
        <dbReference type="Proteomes" id="UP001633002"/>
    </source>
</evidence>
<gene>
    <name evidence="1" type="ORF">R1sor_001553</name>
</gene>
<dbReference type="EMBL" id="JBJQOH010000006">
    <property type="protein sequence ID" value="KAL3683531.1"/>
    <property type="molecule type" value="Genomic_DNA"/>
</dbReference>